<feature type="transmembrane region" description="Helical" evidence="1">
    <location>
        <begin position="37"/>
        <end position="57"/>
    </location>
</feature>
<keyword evidence="3" id="KW-1185">Reference proteome</keyword>
<dbReference type="RefSeq" id="WP_246302038.1">
    <property type="nucleotide sequence ID" value="NZ_JACCCW010000002.1"/>
</dbReference>
<organism evidence="2 3">
    <name type="scientific">Granulicella arctica</name>
    <dbReference type="NCBI Taxonomy" id="940613"/>
    <lineage>
        <taxon>Bacteria</taxon>
        <taxon>Pseudomonadati</taxon>
        <taxon>Acidobacteriota</taxon>
        <taxon>Terriglobia</taxon>
        <taxon>Terriglobales</taxon>
        <taxon>Acidobacteriaceae</taxon>
        <taxon>Granulicella</taxon>
    </lineage>
</organism>
<evidence type="ECO:0000313" key="2">
    <source>
        <dbReference type="EMBL" id="NYF81116.1"/>
    </source>
</evidence>
<evidence type="ECO:0000313" key="3">
    <source>
        <dbReference type="Proteomes" id="UP000589520"/>
    </source>
</evidence>
<reference evidence="2 3" key="1">
    <citation type="submission" date="2020-07" db="EMBL/GenBank/DDBJ databases">
        <title>Genomic Encyclopedia of Type Strains, Phase IV (KMG-V): Genome sequencing to study the core and pangenomes of soil and plant-associated prokaryotes.</title>
        <authorList>
            <person name="Whitman W."/>
        </authorList>
    </citation>
    <scope>NUCLEOTIDE SEQUENCE [LARGE SCALE GENOMIC DNA]</scope>
    <source>
        <strain evidence="2 3">X4EP2</strain>
    </source>
</reference>
<proteinExistence type="predicted"/>
<keyword evidence="1" id="KW-1133">Transmembrane helix</keyword>
<evidence type="ECO:0000256" key="1">
    <source>
        <dbReference type="SAM" id="Phobius"/>
    </source>
</evidence>
<dbReference type="Proteomes" id="UP000589520">
    <property type="component" value="Unassembled WGS sequence"/>
</dbReference>
<feature type="transmembrane region" description="Helical" evidence="1">
    <location>
        <begin position="78"/>
        <end position="98"/>
    </location>
</feature>
<name>A0A7Y9THI6_9BACT</name>
<dbReference type="EMBL" id="JACCCW010000002">
    <property type="protein sequence ID" value="NYF81116.1"/>
    <property type="molecule type" value="Genomic_DNA"/>
</dbReference>
<keyword evidence="1" id="KW-0812">Transmembrane</keyword>
<keyword evidence="1" id="KW-0472">Membrane</keyword>
<protein>
    <submittedName>
        <fullName evidence="2">Uncharacterized protein</fullName>
    </submittedName>
</protein>
<comment type="caution">
    <text evidence="2">The sequence shown here is derived from an EMBL/GenBank/DDBJ whole genome shotgun (WGS) entry which is preliminary data.</text>
</comment>
<dbReference type="AlphaFoldDB" id="A0A7Y9THI6"/>
<sequence>MAISGVRLLIGIGALAAAAGLHRPAAGFHADAIRIPMMLVAVVGSLINLYVIGRIRSLRARPSSQWRAKIVTAKQKRAEVIQIGLAVFTLLLVATEWVTHQIIHGA</sequence>
<gene>
    <name evidence="2" type="ORF">HDF17_003436</name>
</gene>
<accession>A0A7Y9THI6</accession>